<proteinExistence type="predicted"/>
<name>A0A143HEH6_9BACL</name>
<dbReference type="Gene3D" id="3.30.460.10">
    <property type="entry name" value="Beta Polymerase, domain 2"/>
    <property type="match status" value="1"/>
</dbReference>
<evidence type="ECO:0000256" key="1">
    <source>
        <dbReference type="SAM" id="Coils"/>
    </source>
</evidence>
<dbReference type="PANTHER" id="PTHR34822:SF1">
    <property type="entry name" value="GRPB FAMILY PROTEIN"/>
    <property type="match status" value="1"/>
</dbReference>
<dbReference type="STRING" id="241244.ATY39_10830"/>
<evidence type="ECO:0008006" key="4">
    <source>
        <dbReference type="Google" id="ProtNLM"/>
    </source>
</evidence>
<reference evidence="3" key="2">
    <citation type="submission" date="2016-03" db="EMBL/GenBank/DDBJ databases">
        <authorList>
            <person name="Ploux O."/>
        </authorList>
    </citation>
    <scope>NUCLEOTIDE SEQUENCE [LARGE SCALE GENOMIC DNA]</scope>
    <source>
        <strain evidence="3">PP9</strain>
    </source>
</reference>
<dbReference type="AlphaFoldDB" id="A0A143HEH6"/>
<gene>
    <name evidence="2" type="ORF">ATY39_10830</name>
</gene>
<dbReference type="EMBL" id="CP014806">
    <property type="protein sequence ID" value="AMW99890.1"/>
    <property type="molecule type" value="Genomic_DNA"/>
</dbReference>
<evidence type="ECO:0000313" key="2">
    <source>
        <dbReference type="EMBL" id="AMW99890.1"/>
    </source>
</evidence>
<sequence length="169" mass="19854">MLGLPEGEVFLTPWTQEWEREFLLEKEKIQKEIGDNIVEIHHIGSTAVKKLSAKPIIDIAVEINDFNEGENYVSSLEKIGYSYKGTNILPDRHYFSKGEPRTHQIHMYQSGNKYLQEQLKFRDYLRNNDEAKIEYEQLKLKLSKLNKSNKHKYAEDKTHFVKTILGKVQ</sequence>
<feature type="coiled-coil region" evidence="1">
    <location>
        <begin position="121"/>
        <end position="148"/>
    </location>
</feature>
<dbReference type="Proteomes" id="UP000076021">
    <property type="component" value="Chromosome"/>
</dbReference>
<dbReference type="OrthoDB" id="9799092at2"/>
<dbReference type="InterPro" id="IPR043519">
    <property type="entry name" value="NT_sf"/>
</dbReference>
<evidence type="ECO:0000313" key="3">
    <source>
        <dbReference type="Proteomes" id="UP000076021"/>
    </source>
</evidence>
<dbReference type="PANTHER" id="PTHR34822">
    <property type="entry name" value="GRPB DOMAIN PROTEIN (AFU_ORTHOLOGUE AFUA_1G01530)"/>
    <property type="match status" value="1"/>
</dbReference>
<organism evidence="2 3">
    <name type="scientific">Rummeliibacillus stabekisii</name>
    <dbReference type="NCBI Taxonomy" id="241244"/>
    <lineage>
        <taxon>Bacteria</taxon>
        <taxon>Bacillati</taxon>
        <taxon>Bacillota</taxon>
        <taxon>Bacilli</taxon>
        <taxon>Bacillales</taxon>
        <taxon>Caryophanaceae</taxon>
        <taxon>Rummeliibacillus</taxon>
    </lineage>
</organism>
<dbReference type="RefSeq" id="WP_066789677.1">
    <property type="nucleotide sequence ID" value="NZ_CP014806.1"/>
</dbReference>
<protein>
    <recommendedName>
        <fullName evidence="4">GrpB family protein</fullName>
    </recommendedName>
</protein>
<dbReference type="KEGG" id="rst:ATY39_10830"/>
<keyword evidence="3" id="KW-1185">Reference proteome</keyword>
<dbReference type="SUPFAM" id="SSF81301">
    <property type="entry name" value="Nucleotidyltransferase"/>
    <property type="match status" value="1"/>
</dbReference>
<dbReference type="Pfam" id="PF04229">
    <property type="entry name" value="GrpB"/>
    <property type="match status" value="1"/>
</dbReference>
<accession>A0A143HEH6</accession>
<reference evidence="2 3" key="1">
    <citation type="journal article" date="2016" name="Genome Announc.">
        <title>Whole-Genome Sequence of Rummeliibacillus stabekisii Strain PP9 Isolated from Antarctic Soil.</title>
        <authorList>
            <person name="da Mota F.F."/>
            <person name="Vollu R.E."/>
            <person name="Jurelevicius D."/>
            <person name="Seldin L."/>
        </authorList>
    </citation>
    <scope>NUCLEOTIDE SEQUENCE [LARGE SCALE GENOMIC DNA]</scope>
    <source>
        <strain evidence="2 3">PP9</strain>
    </source>
</reference>
<dbReference type="InterPro" id="IPR007344">
    <property type="entry name" value="GrpB/CoaE"/>
</dbReference>
<keyword evidence="1" id="KW-0175">Coiled coil</keyword>